<sequence>MEDLNWALYQLEQSQQDPDIDVTLYRVPANPSLFASPSPDGNDHGFFNPAPVSIKRTTDPVDPEEIEALLDEAVLCWVKQLVSPTGASVQIPYPFPN</sequence>
<dbReference type="EMBL" id="UINC01129781">
    <property type="protein sequence ID" value="SVD10406.1"/>
    <property type="molecule type" value="Genomic_DNA"/>
</dbReference>
<accession>A0A382SKN2</accession>
<proteinExistence type="predicted"/>
<reference evidence="1" key="1">
    <citation type="submission" date="2018-05" db="EMBL/GenBank/DDBJ databases">
        <authorList>
            <person name="Lanie J.A."/>
            <person name="Ng W.-L."/>
            <person name="Kazmierczak K.M."/>
            <person name="Andrzejewski T.M."/>
            <person name="Davidsen T.M."/>
            <person name="Wayne K.J."/>
            <person name="Tettelin H."/>
            <person name="Glass J.I."/>
            <person name="Rusch D."/>
            <person name="Podicherti R."/>
            <person name="Tsui H.-C.T."/>
            <person name="Winkler M.E."/>
        </authorList>
    </citation>
    <scope>NUCLEOTIDE SEQUENCE</scope>
</reference>
<dbReference type="AlphaFoldDB" id="A0A382SKN2"/>
<gene>
    <name evidence="1" type="ORF">METZ01_LOCUS363260</name>
</gene>
<name>A0A382SKN2_9ZZZZ</name>
<protein>
    <submittedName>
        <fullName evidence="1">Uncharacterized protein</fullName>
    </submittedName>
</protein>
<organism evidence="1">
    <name type="scientific">marine metagenome</name>
    <dbReference type="NCBI Taxonomy" id="408172"/>
    <lineage>
        <taxon>unclassified sequences</taxon>
        <taxon>metagenomes</taxon>
        <taxon>ecological metagenomes</taxon>
    </lineage>
</organism>
<evidence type="ECO:0000313" key="1">
    <source>
        <dbReference type="EMBL" id="SVD10406.1"/>
    </source>
</evidence>